<evidence type="ECO:0000313" key="8">
    <source>
        <dbReference type="EMBL" id="KFC80705.1"/>
    </source>
</evidence>
<evidence type="ECO:0000256" key="4">
    <source>
        <dbReference type="ARBA" id="ARBA00022692"/>
    </source>
</evidence>
<keyword evidence="5 7" id="KW-1133">Transmembrane helix</keyword>
<evidence type="ECO:0000256" key="6">
    <source>
        <dbReference type="ARBA" id="ARBA00023136"/>
    </source>
</evidence>
<feature type="transmembrane region" description="Helical" evidence="7">
    <location>
        <begin position="47"/>
        <end position="65"/>
    </location>
</feature>
<keyword evidence="4 7" id="KW-0812">Transmembrane</keyword>
<proteinExistence type="predicted"/>
<dbReference type="OrthoDB" id="9807111at2"/>
<evidence type="ECO:0008006" key="10">
    <source>
        <dbReference type="Google" id="ProtNLM"/>
    </source>
</evidence>
<sequence>MNLSWLEWKNTPWGKATGGQWRYALRNSIAMCLSLYIAFVLQLDDPYWALTSAAVVSFPTVGGVISKSIGRVIGSLLGALASVLIAGHCLNEPWLFTFAIAAWLGLCTYVSNHYQNNVSYAFALAGYTAAIIAFSTVNVTDTGKIFDIAQARVCEVITGILCGGFMMMILPSTSDGDALLTSLRKMHAQLLDHAKLLWRPDITEQIRTSHEGVIGQILTMNLLRIQAVWSHYRLRRQNNLLNYLLHQQLRMTSYISSLRRMLLNWPQPPEHLYETLETLIEALRDPESNKYQIARILSQIKPHDTSDYRYQAFWKRLRDFCWLYLHNERWLRRVENTNAAQVEFLQPPRASRLTEHTDTYEAAYNGLRTFLCIVIACAFWMSTQWSSGTSAVALTAVSCVLYSSTASPISSITLLIKSLLLLFVGCFILKFGLMIQLNDFWVFCAFLLPILVTMQMMKLQYKKYAGLWGQLLVFSGSFLAVTNPPSYDYGAFINDGIGRIVGVMLAGVAFQVLRPSSDKRKSRRIIRALRRDFIDQLSRKPQLSHLQFESLIYHRINQLNQSKDQVSRTWLLRWGVVLLNCSHIVWQLREWEIRSDPLSAVRDVCIHCLKGIMTERGVSHTVLDSSLAELSRISESLAHHPDESARELAGIIWRLYCSLSQLQQAISIEEVAAENSSTQPIRT</sequence>
<dbReference type="GO" id="GO:0022857">
    <property type="term" value="F:transmembrane transporter activity"/>
    <property type="evidence" value="ECO:0007669"/>
    <property type="project" value="InterPro"/>
</dbReference>
<feature type="transmembrane region" description="Helical" evidence="7">
    <location>
        <begin position="496"/>
        <end position="513"/>
    </location>
</feature>
<evidence type="ECO:0000256" key="1">
    <source>
        <dbReference type="ARBA" id="ARBA00004651"/>
    </source>
</evidence>
<evidence type="ECO:0000256" key="5">
    <source>
        <dbReference type="ARBA" id="ARBA00022989"/>
    </source>
</evidence>
<dbReference type="RefSeq" id="WP_034791119.1">
    <property type="nucleotide sequence ID" value="NZ_JMPJ01000053.1"/>
</dbReference>
<evidence type="ECO:0000313" key="9">
    <source>
        <dbReference type="Proteomes" id="UP000028640"/>
    </source>
</evidence>
<dbReference type="InterPro" id="IPR006726">
    <property type="entry name" value="PHBA_efflux_AaeB/fusaric-R"/>
</dbReference>
<feature type="transmembrane region" description="Helical" evidence="7">
    <location>
        <begin position="362"/>
        <end position="381"/>
    </location>
</feature>
<gene>
    <name evidence="8" type="ORF">GEAM_2025</name>
</gene>
<name>A0A085GAG0_EWIA3</name>
<dbReference type="PANTHER" id="PTHR30509">
    <property type="entry name" value="P-HYDROXYBENZOIC ACID EFFLUX PUMP SUBUNIT-RELATED"/>
    <property type="match status" value="1"/>
</dbReference>
<protein>
    <recommendedName>
        <fullName evidence="10">Fusaric acid resistance protein</fullName>
    </recommendedName>
</protein>
<dbReference type="GO" id="GO:0005886">
    <property type="term" value="C:plasma membrane"/>
    <property type="evidence" value="ECO:0007669"/>
    <property type="project" value="UniProtKB-SubCell"/>
</dbReference>
<feature type="transmembrane region" description="Helical" evidence="7">
    <location>
        <begin position="118"/>
        <end position="137"/>
    </location>
</feature>
<keyword evidence="3" id="KW-1003">Cell membrane</keyword>
<dbReference type="GeneID" id="78380365"/>
<accession>A0A085GAG0</accession>
<feature type="transmembrane region" description="Helical" evidence="7">
    <location>
        <begin position="149"/>
        <end position="170"/>
    </location>
</feature>
<feature type="transmembrane region" description="Helical" evidence="7">
    <location>
        <begin position="412"/>
        <end position="434"/>
    </location>
</feature>
<organism evidence="8 9">
    <name type="scientific">Ewingella americana (strain ATCC 33852 / DSM 4580 / CCUG 14506 / JCM 5911 / LMG 7869 / NCTC 12157 / CDC 1468-78)</name>
    <dbReference type="NCBI Taxonomy" id="910964"/>
    <lineage>
        <taxon>Bacteria</taxon>
        <taxon>Pseudomonadati</taxon>
        <taxon>Pseudomonadota</taxon>
        <taxon>Gammaproteobacteria</taxon>
        <taxon>Enterobacterales</taxon>
        <taxon>Yersiniaceae</taxon>
        <taxon>Ewingella</taxon>
    </lineage>
</organism>
<dbReference type="AlphaFoldDB" id="A0A085GAG0"/>
<feature type="transmembrane region" description="Helical" evidence="7">
    <location>
        <begin position="23"/>
        <end position="41"/>
    </location>
</feature>
<dbReference type="Pfam" id="PF04632">
    <property type="entry name" value="FUSC"/>
    <property type="match status" value="1"/>
</dbReference>
<keyword evidence="9" id="KW-1185">Reference proteome</keyword>
<comment type="caution">
    <text evidence="8">The sequence shown here is derived from an EMBL/GenBank/DDBJ whole genome shotgun (WGS) entry which is preliminary data.</text>
</comment>
<dbReference type="Proteomes" id="UP000028640">
    <property type="component" value="Unassembled WGS sequence"/>
</dbReference>
<feature type="transmembrane region" description="Helical" evidence="7">
    <location>
        <begin position="94"/>
        <end position="111"/>
    </location>
</feature>
<keyword evidence="6 7" id="KW-0472">Membrane</keyword>
<evidence type="ECO:0000256" key="7">
    <source>
        <dbReference type="SAM" id="Phobius"/>
    </source>
</evidence>
<dbReference type="STRING" id="910964.GEAM_2025"/>
<dbReference type="eggNOG" id="COG1289">
    <property type="taxonomic scope" value="Bacteria"/>
</dbReference>
<dbReference type="PANTHER" id="PTHR30509:SF9">
    <property type="entry name" value="MULTIDRUG RESISTANCE PROTEIN MDTO"/>
    <property type="match status" value="1"/>
</dbReference>
<evidence type="ECO:0000256" key="2">
    <source>
        <dbReference type="ARBA" id="ARBA00022448"/>
    </source>
</evidence>
<reference evidence="8 9" key="1">
    <citation type="submission" date="2014-05" db="EMBL/GenBank/DDBJ databases">
        <title>ATOL: Assembling a taxonomically balanced genome-scale reconstruction of the evolutionary history of the Enterobacteriaceae.</title>
        <authorList>
            <person name="Plunkett G.III."/>
            <person name="Neeno-Eckwall E.C."/>
            <person name="Glasner J.D."/>
            <person name="Perna N.T."/>
        </authorList>
    </citation>
    <scope>NUCLEOTIDE SEQUENCE [LARGE SCALE GENOMIC DNA]</scope>
    <source>
        <strain evidence="8 9">ATCC 33852</strain>
    </source>
</reference>
<dbReference type="EMBL" id="JMPJ01000053">
    <property type="protein sequence ID" value="KFC80705.1"/>
    <property type="molecule type" value="Genomic_DNA"/>
</dbReference>
<evidence type="ECO:0000256" key="3">
    <source>
        <dbReference type="ARBA" id="ARBA00022475"/>
    </source>
</evidence>
<feature type="transmembrane region" description="Helical" evidence="7">
    <location>
        <begin position="440"/>
        <end position="457"/>
    </location>
</feature>
<feature type="transmembrane region" description="Helical" evidence="7">
    <location>
        <begin position="72"/>
        <end position="88"/>
    </location>
</feature>
<keyword evidence="2" id="KW-0813">Transport</keyword>
<comment type="subcellular location">
    <subcellularLocation>
        <location evidence="1">Cell membrane</location>
        <topology evidence="1">Multi-pass membrane protein</topology>
    </subcellularLocation>
</comment>